<evidence type="ECO:0000313" key="2">
    <source>
        <dbReference type="Proteomes" id="UP000274429"/>
    </source>
</evidence>
<dbReference type="WBParaSite" id="TTAC_0000600701-mRNA-1">
    <property type="protein sequence ID" value="TTAC_0000600701-mRNA-1"/>
    <property type="gene ID" value="TTAC_0000600701"/>
</dbReference>
<dbReference type="AlphaFoldDB" id="A0A0R3WZ17"/>
<protein>
    <submittedName>
        <fullName evidence="1 3">Uncharacterized protein</fullName>
    </submittedName>
</protein>
<evidence type="ECO:0000313" key="3">
    <source>
        <dbReference type="WBParaSite" id="TTAC_0000600701-mRNA-1"/>
    </source>
</evidence>
<reference evidence="3" key="1">
    <citation type="submission" date="2017-02" db="UniProtKB">
        <authorList>
            <consortium name="WormBaseParasite"/>
        </authorList>
    </citation>
    <scope>IDENTIFICATION</scope>
</reference>
<reference evidence="1 2" key="2">
    <citation type="submission" date="2018-11" db="EMBL/GenBank/DDBJ databases">
        <authorList>
            <consortium name="Pathogen Informatics"/>
        </authorList>
    </citation>
    <scope>NUCLEOTIDE SEQUENCE [LARGE SCALE GENOMIC DNA]</scope>
</reference>
<keyword evidence="2" id="KW-1185">Reference proteome</keyword>
<dbReference type="Proteomes" id="UP000274429">
    <property type="component" value="Unassembled WGS sequence"/>
</dbReference>
<dbReference type="EMBL" id="UYWX01010106">
    <property type="protein sequence ID" value="VDM28133.1"/>
    <property type="molecule type" value="Genomic_DNA"/>
</dbReference>
<organism evidence="3">
    <name type="scientific">Hydatigena taeniaeformis</name>
    <name type="common">Feline tapeworm</name>
    <name type="synonym">Taenia taeniaeformis</name>
    <dbReference type="NCBI Taxonomy" id="6205"/>
    <lineage>
        <taxon>Eukaryota</taxon>
        <taxon>Metazoa</taxon>
        <taxon>Spiralia</taxon>
        <taxon>Lophotrochozoa</taxon>
        <taxon>Platyhelminthes</taxon>
        <taxon>Cestoda</taxon>
        <taxon>Eucestoda</taxon>
        <taxon>Cyclophyllidea</taxon>
        <taxon>Taeniidae</taxon>
        <taxon>Hydatigera</taxon>
    </lineage>
</organism>
<accession>A0A0R3WZ17</accession>
<dbReference type="STRING" id="6205.A0A0R3WZ17"/>
<name>A0A0R3WZ17_HYDTA</name>
<evidence type="ECO:0000313" key="1">
    <source>
        <dbReference type="EMBL" id="VDM28133.1"/>
    </source>
</evidence>
<proteinExistence type="predicted"/>
<gene>
    <name evidence="1" type="ORF">TTAC_LOCUS5993</name>
</gene>
<sequence length="228" mass="25294">MPTSLSAVEIHQPKQQHQLPRSTSVPLWSRLWSTWFPPSSSSISPRTPSIDRLHVISRRVTAPGGFFEANRDGFSPGVSFSASTSSFPSSPTDLLEDVNACSNAENAKEENVSSFKTWENLHASNGSSFYVYSAENVEKVGAPPNSRQIYESCDGTIYGIDSKLQRIRKCPIPQDPFLSPYLASDELFSLLPPLAIVVRHSEAIHRGLDFFIGLVRTYKSRLNGLCYL</sequence>